<dbReference type="Pfam" id="PF13561">
    <property type="entry name" value="adh_short_C2"/>
    <property type="match status" value="1"/>
</dbReference>
<keyword evidence="3" id="KW-0964">Secreted</keyword>
<organism evidence="6 7">
    <name type="scientific">Fodinicola feengrottensis</name>
    <dbReference type="NCBI Taxonomy" id="435914"/>
    <lineage>
        <taxon>Bacteria</taxon>
        <taxon>Bacillati</taxon>
        <taxon>Actinomycetota</taxon>
        <taxon>Actinomycetes</taxon>
        <taxon>Mycobacteriales</taxon>
        <taxon>Fodinicola</taxon>
    </lineage>
</organism>
<keyword evidence="7" id="KW-1185">Reference proteome</keyword>
<dbReference type="RefSeq" id="WP_163573859.1">
    <property type="nucleotide sequence ID" value="NZ_BAAANY010000047.1"/>
</dbReference>
<dbReference type="Gene3D" id="3.40.50.720">
    <property type="entry name" value="NAD(P)-binding Rossmann-like Domain"/>
    <property type="match status" value="1"/>
</dbReference>
<comment type="catalytic activity">
    <reaction evidence="5">
        <text>a (3R)-hydroxyacyl-[ACP] + NADP(+) = a 3-oxoacyl-[ACP] + NADPH + H(+)</text>
        <dbReference type="Rhea" id="RHEA:17397"/>
        <dbReference type="Rhea" id="RHEA-COMP:9916"/>
        <dbReference type="Rhea" id="RHEA-COMP:9945"/>
        <dbReference type="ChEBI" id="CHEBI:15378"/>
        <dbReference type="ChEBI" id="CHEBI:57783"/>
        <dbReference type="ChEBI" id="CHEBI:58349"/>
        <dbReference type="ChEBI" id="CHEBI:78776"/>
        <dbReference type="ChEBI" id="CHEBI:78827"/>
        <dbReference type="EC" id="1.1.1.100"/>
    </reaction>
    <physiologicalReaction direction="right-to-left" evidence="5">
        <dbReference type="Rhea" id="RHEA:17399"/>
    </physiologicalReaction>
</comment>
<evidence type="ECO:0000256" key="2">
    <source>
        <dbReference type="ARBA" id="ARBA00006484"/>
    </source>
</evidence>
<evidence type="ECO:0000256" key="3">
    <source>
        <dbReference type="ARBA" id="ARBA00022512"/>
    </source>
</evidence>
<comment type="similarity">
    <text evidence="2">Belongs to the short-chain dehydrogenases/reductases (SDR) family.</text>
</comment>
<comment type="subcellular location">
    <subcellularLocation>
        <location evidence="1">Secreted</location>
        <location evidence="1">Cell wall</location>
    </subcellularLocation>
</comment>
<dbReference type="EMBL" id="BAAANY010000047">
    <property type="protein sequence ID" value="GAA1721662.1"/>
    <property type="molecule type" value="Genomic_DNA"/>
</dbReference>
<gene>
    <name evidence="6" type="ORF">GCM10009765_82290</name>
</gene>
<dbReference type="InterPro" id="IPR036291">
    <property type="entry name" value="NAD(P)-bd_dom_sf"/>
</dbReference>
<dbReference type="SUPFAM" id="SSF51735">
    <property type="entry name" value="NAD(P)-binding Rossmann-fold domains"/>
    <property type="match status" value="1"/>
</dbReference>
<sequence>MDLGLAGKRAFVTASTGGIGAAIAGRLAAEGCAVLLHGRDAARAGKLARELGGGAQAILGDLSNPVSATDVCTYATAWRPDILVANAGPFVERDWESTTPADWASSFEGNLVSTVRVVQAVLPSMRQRGWGRVITIGSRAAVSPLENMVDYSAAKAALVNATGSLARHLSGTGITANTVSPGVILTPGLRRMFQERAGGDDWEKLAAAYAPNPAGRLGTGDDIAAAVAFLASPLAGYVNGTNLRVDGGLR</sequence>
<dbReference type="PRINTS" id="PR00080">
    <property type="entry name" value="SDRFAMILY"/>
</dbReference>
<dbReference type="InterPro" id="IPR050259">
    <property type="entry name" value="SDR"/>
</dbReference>
<dbReference type="InterPro" id="IPR002347">
    <property type="entry name" value="SDR_fam"/>
</dbReference>
<protein>
    <recommendedName>
        <fullName evidence="4">3-oxoacyl-[acyl-carrier-protein] reductase MabA</fullName>
    </recommendedName>
</protein>
<evidence type="ECO:0000313" key="7">
    <source>
        <dbReference type="Proteomes" id="UP001500618"/>
    </source>
</evidence>
<keyword evidence="3" id="KW-0134">Cell wall</keyword>
<evidence type="ECO:0000313" key="6">
    <source>
        <dbReference type="EMBL" id="GAA1721662.1"/>
    </source>
</evidence>
<name>A0ABN2JB61_9ACTN</name>
<evidence type="ECO:0000256" key="4">
    <source>
        <dbReference type="ARBA" id="ARBA00040781"/>
    </source>
</evidence>
<reference evidence="6 7" key="1">
    <citation type="journal article" date="2019" name="Int. J. Syst. Evol. Microbiol.">
        <title>The Global Catalogue of Microorganisms (GCM) 10K type strain sequencing project: providing services to taxonomists for standard genome sequencing and annotation.</title>
        <authorList>
            <consortium name="The Broad Institute Genomics Platform"/>
            <consortium name="The Broad Institute Genome Sequencing Center for Infectious Disease"/>
            <person name="Wu L."/>
            <person name="Ma J."/>
        </authorList>
    </citation>
    <scope>NUCLEOTIDE SEQUENCE [LARGE SCALE GENOMIC DNA]</scope>
    <source>
        <strain evidence="6 7">JCM 14718</strain>
    </source>
</reference>
<evidence type="ECO:0000256" key="1">
    <source>
        <dbReference type="ARBA" id="ARBA00004191"/>
    </source>
</evidence>
<proteinExistence type="inferred from homology"/>
<dbReference type="Proteomes" id="UP001500618">
    <property type="component" value="Unassembled WGS sequence"/>
</dbReference>
<accession>A0ABN2JB61</accession>
<dbReference type="PRINTS" id="PR00081">
    <property type="entry name" value="GDHRDH"/>
</dbReference>
<dbReference type="PANTHER" id="PTHR42879:SF6">
    <property type="entry name" value="NADPH-DEPENDENT REDUCTASE BACG"/>
    <property type="match status" value="1"/>
</dbReference>
<dbReference type="PANTHER" id="PTHR42879">
    <property type="entry name" value="3-OXOACYL-(ACYL-CARRIER-PROTEIN) REDUCTASE"/>
    <property type="match status" value="1"/>
</dbReference>
<comment type="caution">
    <text evidence="6">The sequence shown here is derived from an EMBL/GenBank/DDBJ whole genome shotgun (WGS) entry which is preliminary data.</text>
</comment>
<evidence type="ECO:0000256" key="5">
    <source>
        <dbReference type="ARBA" id="ARBA00047400"/>
    </source>
</evidence>